<evidence type="ECO:0000256" key="5">
    <source>
        <dbReference type="ARBA" id="ARBA00023136"/>
    </source>
</evidence>
<keyword evidence="5 6" id="KW-0472">Membrane</keyword>
<accession>A0A8J3DRT7</accession>
<dbReference type="PANTHER" id="PTHR23427:SF2">
    <property type="entry name" value="SURFEIT LOCUS PROTEIN 1"/>
    <property type="match status" value="1"/>
</dbReference>
<gene>
    <name evidence="7" type="ORF">GCM10010136_34750</name>
</gene>
<evidence type="ECO:0000256" key="1">
    <source>
        <dbReference type="ARBA" id="ARBA00004370"/>
    </source>
</evidence>
<protein>
    <recommendedName>
        <fullName evidence="6">SURF1-like protein</fullName>
    </recommendedName>
</protein>
<dbReference type="Pfam" id="PF02104">
    <property type="entry name" value="SURF1"/>
    <property type="match status" value="1"/>
</dbReference>
<evidence type="ECO:0000256" key="3">
    <source>
        <dbReference type="ARBA" id="ARBA00022692"/>
    </source>
</evidence>
<dbReference type="RefSeq" id="WP_189493002.1">
    <property type="nucleotide sequence ID" value="NZ_BMZO01000014.1"/>
</dbReference>
<comment type="caution">
    <text evidence="7">The sequence shown here is derived from an EMBL/GenBank/DDBJ whole genome shotgun (WGS) entry which is preliminary data.</text>
</comment>
<dbReference type="AlphaFoldDB" id="A0A8J3DRT7"/>
<dbReference type="GO" id="GO:0005886">
    <property type="term" value="C:plasma membrane"/>
    <property type="evidence" value="ECO:0007669"/>
    <property type="project" value="UniProtKB-SubCell"/>
</dbReference>
<evidence type="ECO:0000256" key="4">
    <source>
        <dbReference type="ARBA" id="ARBA00022989"/>
    </source>
</evidence>
<reference evidence="7" key="2">
    <citation type="submission" date="2020-09" db="EMBL/GenBank/DDBJ databases">
        <authorList>
            <person name="Sun Q."/>
            <person name="Kim S."/>
        </authorList>
    </citation>
    <scope>NUCLEOTIDE SEQUENCE</scope>
    <source>
        <strain evidence="7">KCTC 42097</strain>
    </source>
</reference>
<sequence>MVNVTPGTEEKPSRKRSKAMRIVLGAFTLFTFVVLMALGIWQVQRLFWKLELIERTETRVHAVAAPAPRPVDWPQISRDAHEYLHVELTGTFEHDEEALVQAATERGSGFWVVTPLARNDGTTVLINRGFVPEELRDPSARMEGQVQGEVTIGGLLRLTEPGGGFLRENDPQNDRWFSRDIAAIASARGLEHVAPYFVDADATVNPGGYPIGGMTVIAFRNHHLVYAITWFSLAAMLAGAMIWVVRAERRGNELEPDQR</sequence>
<keyword evidence="3 6" id="KW-0812">Transmembrane</keyword>
<feature type="transmembrane region" description="Helical" evidence="6">
    <location>
        <begin position="21"/>
        <end position="41"/>
    </location>
</feature>
<comment type="subcellular location">
    <subcellularLocation>
        <location evidence="6">Cell membrane</location>
        <topology evidence="6">Multi-pass membrane protein</topology>
    </subcellularLocation>
    <subcellularLocation>
        <location evidence="1">Membrane</location>
    </subcellularLocation>
</comment>
<reference evidence="7" key="1">
    <citation type="journal article" date="2014" name="Int. J. Syst. Evol. Microbiol.">
        <title>Complete genome sequence of Corynebacterium casei LMG S-19264T (=DSM 44701T), isolated from a smear-ripened cheese.</title>
        <authorList>
            <consortium name="US DOE Joint Genome Institute (JGI-PGF)"/>
            <person name="Walter F."/>
            <person name="Albersmeier A."/>
            <person name="Kalinowski J."/>
            <person name="Ruckert C."/>
        </authorList>
    </citation>
    <scope>NUCLEOTIDE SEQUENCE</scope>
    <source>
        <strain evidence="7">KCTC 42097</strain>
    </source>
</reference>
<evidence type="ECO:0000313" key="8">
    <source>
        <dbReference type="Proteomes" id="UP000641137"/>
    </source>
</evidence>
<dbReference type="PANTHER" id="PTHR23427">
    <property type="entry name" value="SURFEIT LOCUS PROTEIN"/>
    <property type="match status" value="1"/>
</dbReference>
<keyword evidence="8" id="KW-1185">Reference proteome</keyword>
<comment type="similarity">
    <text evidence="2 6">Belongs to the SURF1 family.</text>
</comment>
<organism evidence="7 8">
    <name type="scientific">Limoniibacter endophyticus</name>
    <dbReference type="NCBI Taxonomy" id="1565040"/>
    <lineage>
        <taxon>Bacteria</taxon>
        <taxon>Pseudomonadati</taxon>
        <taxon>Pseudomonadota</taxon>
        <taxon>Alphaproteobacteria</taxon>
        <taxon>Hyphomicrobiales</taxon>
        <taxon>Bartonellaceae</taxon>
        <taxon>Limoniibacter</taxon>
    </lineage>
</organism>
<dbReference type="InterPro" id="IPR002994">
    <property type="entry name" value="Surf1/Shy1"/>
</dbReference>
<dbReference type="InterPro" id="IPR045214">
    <property type="entry name" value="Surf1/Surf4"/>
</dbReference>
<keyword evidence="4 6" id="KW-1133">Transmembrane helix</keyword>
<dbReference type="EMBL" id="BMZO01000014">
    <property type="protein sequence ID" value="GHC81278.1"/>
    <property type="molecule type" value="Genomic_DNA"/>
</dbReference>
<feature type="transmembrane region" description="Helical" evidence="6">
    <location>
        <begin position="224"/>
        <end position="245"/>
    </location>
</feature>
<dbReference type="CDD" id="cd06662">
    <property type="entry name" value="SURF1"/>
    <property type="match status" value="1"/>
</dbReference>
<evidence type="ECO:0000256" key="6">
    <source>
        <dbReference type="RuleBase" id="RU363076"/>
    </source>
</evidence>
<keyword evidence="6" id="KW-1003">Cell membrane</keyword>
<proteinExistence type="inferred from homology"/>
<dbReference type="PROSITE" id="PS50895">
    <property type="entry name" value="SURF1"/>
    <property type="match status" value="1"/>
</dbReference>
<name>A0A8J3DRT7_9HYPH</name>
<dbReference type="Proteomes" id="UP000641137">
    <property type="component" value="Unassembled WGS sequence"/>
</dbReference>
<evidence type="ECO:0000313" key="7">
    <source>
        <dbReference type="EMBL" id="GHC81278.1"/>
    </source>
</evidence>
<evidence type="ECO:0000256" key="2">
    <source>
        <dbReference type="ARBA" id="ARBA00007165"/>
    </source>
</evidence>